<evidence type="ECO:0000313" key="1">
    <source>
        <dbReference type="EMBL" id="KNB13918.1"/>
    </source>
</evidence>
<dbReference type="GeneID" id="28961679"/>
<reference evidence="1" key="2">
    <citation type="journal article" date="2010" name="Nature">
        <title>Comparative genomics reveals mobile pathogenicity chromosomes in Fusarium.</title>
        <authorList>
            <person name="Ma L.J."/>
            <person name="van der Does H.C."/>
            <person name="Borkovich K.A."/>
            <person name="Coleman J.J."/>
            <person name="Daboussi M.J."/>
            <person name="Di Pietro A."/>
            <person name="Dufresne M."/>
            <person name="Freitag M."/>
            <person name="Grabherr M."/>
            <person name="Henrissat B."/>
            <person name="Houterman P.M."/>
            <person name="Kang S."/>
            <person name="Shim W.B."/>
            <person name="Woloshuk C."/>
            <person name="Xie X."/>
            <person name="Xu J.R."/>
            <person name="Antoniw J."/>
            <person name="Baker S.E."/>
            <person name="Bluhm B.H."/>
            <person name="Breakspear A."/>
            <person name="Brown D.W."/>
            <person name="Butchko R.A."/>
            <person name="Chapman S."/>
            <person name="Coulson R."/>
            <person name="Coutinho P.M."/>
            <person name="Danchin E.G."/>
            <person name="Diener A."/>
            <person name="Gale L.R."/>
            <person name="Gardiner D.M."/>
            <person name="Goff S."/>
            <person name="Hammond-Kosack K.E."/>
            <person name="Hilburn K."/>
            <person name="Hua-Van A."/>
            <person name="Jonkers W."/>
            <person name="Kazan K."/>
            <person name="Kodira C.D."/>
            <person name="Koehrsen M."/>
            <person name="Kumar L."/>
            <person name="Lee Y.H."/>
            <person name="Li L."/>
            <person name="Manners J.M."/>
            <person name="Miranda-Saavedra D."/>
            <person name="Mukherjee M."/>
            <person name="Park G."/>
            <person name="Park J."/>
            <person name="Park S.Y."/>
            <person name="Proctor R.H."/>
            <person name="Regev A."/>
            <person name="Ruiz-Roldan M.C."/>
            <person name="Sain D."/>
            <person name="Sakthikumar S."/>
            <person name="Sykes S."/>
            <person name="Schwartz D.C."/>
            <person name="Turgeon B.G."/>
            <person name="Wapinski I."/>
            <person name="Yoder O."/>
            <person name="Young S."/>
            <person name="Zeng Q."/>
            <person name="Zhou S."/>
            <person name="Galagan J."/>
            <person name="Cuomo C.A."/>
            <person name="Kistler H.C."/>
            <person name="Rep M."/>
        </authorList>
    </citation>
    <scope>NUCLEOTIDE SEQUENCE [LARGE SCALE GENOMIC DNA]</scope>
    <source>
        <strain evidence="1">4287</strain>
    </source>
</reference>
<dbReference type="RefSeq" id="XP_018251963.1">
    <property type="nucleotide sequence ID" value="XM_018401302.1"/>
</dbReference>
<evidence type="ECO:0000313" key="2">
    <source>
        <dbReference type="Proteomes" id="UP000009097"/>
    </source>
</evidence>
<proteinExistence type="predicted"/>
<organism evidence="1 2">
    <name type="scientific">Fusarium oxysporum f. sp. lycopersici (strain 4287 / CBS 123668 / FGSC 9935 / NRRL 34936)</name>
    <name type="common">Fusarium vascular wilt of tomato</name>
    <dbReference type="NCBI Taxonomy" id="426428"/>
    <lineage>
        <taxon>Eukaryota</taxon>
        <taxon>Fungi</taxon>
        <taxon>Dikarya</taxon>
        <taxon>Ascomycota</taxon>
        <taxon>Pezizomycotina</taxon>
        <taxon>Sordariomycetes</taxon>
        <taxon>Hypocreomycetidae</taxon>
        <taxon>Hypocreales</taxon>
        <taxon>Nectriaceae</taxon>
        <taxon>Fusarium</taxon>
        <taxon>Fusarium oxysporum species complex</taxon>
    </lineage>
</organism>
<protein>
    <submittedName>
        <fullName evidence="1">Uncharacterized protein</fullName>
    </submittedName>
</protein>
<accession>A0A0J9VST4</accession>
<dbReference type="KEGG" id="fox:FOXG_20973"/>
<dbReference type="EMBL" id="DS231713">
    <property type="protein sequence ID" value="KNB13918.1"/>
    <property type="molecule type" value="Genomic_DNA"/>
</dbReference>
<dbReference type="AlphaFoldDB" id="A0A0J9VST4"/>
<dbReference type="Proteomes" id="UP000009097">
    <property type="component" value="Unassembled WGS sequence"/>
</dbReference>
<name>A0A0J9VST4_FUSO4</name>
<dbReference type="VEuPathDB" id="FungiDB:FOXG_20973"/>
<reference evidence="1" key="1">
    <citation type="submission" date="2007-04" db="EMBL/GenBank/DDBJ databases">
        <authorList>
            <consortium name="The Broad Institute Genome Sequencing Platform"/>
            <person name="Birren B."/>
            <person name="Lander E."/>
            <person name="Galagan J."/>
            <person name="Nusbaum C."/>
            <person name="Devon K."/>
            <person name="Ma L.-J."/>
            <person name="Jaffe D."/>
            <person name="Butler J."/>
            <person name="Alvarez P."/>
            <person name="Gnerre S."/>
            <person name="Grabherr M."/>
            <person name="Kleber M."/>
            <person name="Mauceli E."/>
            <person name="Brockman W."/>
            <person name="MacCallum I.A."/>
            <person name="Young S."/>
            <person name="LaButti K."/>
            <person name="DeCaprio D."/>
            <person name="Crawford M."/>
            <person name="Koehrsen M."/>
            <person name="Engels R."/>
            <person name="Montgomery P."/>
            <person name="Pearson M."/>
            <person name="Howarth C."/>
            <person name="Larson L."/>
            <person name="White J."/>
            <person name="O'Leary S."/>
            <person name="Kodira C."/>
            <person name="Zeng Q."/>
            <person name="Yandava C."/>
            <person name="Alvarado L."/>
            <person name="Kistler C."/>
            <person name="Shim W.-B."/>
            <person name="Kang S."/>
            <person name="Woloshuk C."/>
        </authorList>
    </citation>
    <scope>NUCLEOTIDE SEQUENCE</scope>
    <source>
        <strain evidence="1">4287</strain>
    </source>
</reference>
<sequence length="184" mass="19804">MKCLVSTALRRAMSGLAIQASYNSTKNNLEDSICGQSLTVLRRSGIPSCCINHITNTLVSEIIVELTQSPSSTKLVANLEELNANLMRRRLDLIELLGVVNNDTLWVVRGTSVGDHDDIDRLGRVNVGRTAGKVGDVGLENAVKTRTCWRCSAGSDGLKQMLDLVGITDLEISTGCLNSGSDGW</sequence>
<gene>
    <name evidence="1" type="ORF">FOXG_20973</name>
</gene>